<dbReference type="EMBL" id="CP040710">
    <property type="protein sequence ID" value="QCW99957.1"/>
    <property type="molecule type" value="Genomic_DNA"/>
</dbReference>
<sequence>MNCFVTYEIITDDVKSVLLKENIMKIAMRIPRNKLLGLVVVLLAAMQLSAQQTAPENSKKEVDVQRHTVMEQFASEDLFTLEERKQKRLAHLAEIEKLKKALDTMDISRRKKRKILADLINKPYSDRVNQAMAEINFEEGDEIIKD</sequence>
<organism evidence="1 2">
    <name type="scientific">Aggregatimonas sangjinii</name>
    <dbReference type="NCBI Taxonomy" id="2583587"/>
    <lineage>
        <taxon>Bacteria</taxon>
        <taxon>Pseudomonadati</taxon>
        <taxon>Bacteroidota</taxon>
        <taxon>Flavobacteriia</taxon>
        <taxon>Flavobacteriales</taxon>
        <taxon>Flavobacteriaceae</taxon>
        <taxon>Aggregatimonas</taxon>
    </lineage>
</organism>
<dbReference type="AlphaFoldDB" id="A0A5B7SSH0"/>
<dbReference type="OrthoDB" id="1446828at2"/>
<dbReference type="KEGG" id="asag:FGM00_07535"/>
<dbReference type="Proteomes" id="UP000310017">
    <property type="component" value="Chromosome"/>
</dbReference>
<proteinExistence type="predicted"/>
<protein>
    <submittedName>
        <fullName evidence="1">Uncharacterized protein</fullName>
    </submittedName>
</protein>
<accession>A0A5B7SSH0</accession>
<name>A0A5B7SSH0_9FLAO</name>
<dbReference type="RefSeq" id="WP_138852305.1">
    <property type="nucleotide sequence ID" value="NZ_CP040710.1"/>
</dbReference>
<reference evidence="1 2" key="1">
    <citation type="submission" date="2019-05" db="EMBL/GenBank/DDBJ databases">
        <title>Genome sequencing of F202Z8.</title>
        <authorList>
            <person name="Kwon Y.M."/>
        </authorList>
    </citation>
    <scope>NUCLEOTIDE SEQUENCE [LARGE SCALE GENOMIC DNA]</scope>
    <source>
        <strain evidence="1 2">F202Z8</strain>
    </source>
</reference>
<gene>
    <name evidence="1" type="ORF">FGM00_07535</name>
</gene>
<evidence type="ECO:0000313" key="2">
    <source>
        <dbReference type="Proteomes" id="UP000310017"/>
    </source>
</evidence>
<keyword evidence="2" id="KW-1185">Reference proteome</keyword>
<evidence type="ECO:0000313" key="1">
    <source>
        <dbReference type="EMBL" id="QCW99957.1"/>
    </source>
</evidence>